<dbReference type="AlphaFoldDB" id="A0A3A2ZFP1"/>
<evidence type="ECO:0000256" key="1">
    <source>
        <dbReference type="ARBA" id="ARBA00023002"/>
    </source>
</evidence>
<evidence type="ECO:0000313" key="5">
    <source>
        <dbReference type="EMBL" id="RJE20167.1"/>
    </source>
</evidence>
<name>A0A3A2ZFP1_9EURO</name>
<dbReference type="Proteomes" id="UP000266188">
    <property type="component" value="Unassembled WGS sequence"/>
</dbReference>
<dbReference type="Pfam" id="PF01210">
    <property type="entry name" value="NAD_Gly3P_dh_N"/>
    <property type="match status" value="1"/>
</dbReference>
<proteinExistence type="predicted"/>
<dbReference type="InterPro" id="IPR003421">
    <property type="entry name" value="Opine_DH"/>
</dbReference>
<dbReference type="GO" id="GO:0046168">
    <property type="term" value="P:glycerol-3-phosphate catabolic process"/>
    <property type="evidence" value="ECO:0007669"/>
    <property type="project" value="InterPro"/>
</dbReference>
<dbReference type="GO" id="GO:0051287">
    <property type="term" value="F:NAD binding"/>
    <property type="evidence" value="ECO:0007669"/>
    <property type="project" value="InterPro"/>
</dbReference>
<sequence length="406" mass="44519">MSPEHLNEVASITLVGAGPCGCSFAADLASQGKSVMLYAHPEHRGALPMIEENGGYLDASGQVNGRFKIQTTSDMGVALKHSRFIVTTVPSYGQNSILQELHPFDLRNHILIVNVGNFFFLSARQATNAKAVLETNISPYATRIENGIVLVKGIKESLSIWAAPPTSRSNRPTLQEELTLKEQVESIFSPRLEWCQSLIQVGLTNINPVCHSPAVLMNTGWIESTKGDFYFYHQGMSPSVAKVSERLDEERLAIGRAYGFDLLSITGYMNQNYRAQYRNYRDFAQGSPIHNKTKGAPQSMKHRYLLEDIGHCIVPWYELGLKAGLSSPTIKAIIDLASIVSDFDYLSHRRALKAAGLSEASKEEISLVLGGTIEDDPRVLAPLSDNYANINGLKTGPPIKATQVAA</sequence>
<evidence type="ECO:0000313" key="6">
    <source>
        <dbReference type="Proteomes" id="UP000266188"/>
    </source>
</evidence>
<keyword evidence="6" id="KW-1185">Reference proteome</keyword>
<dbReference type="Pfam" id="PF02317">
    <property type="entry name" value="Octopine_DH"/>
    <property type="match status" value="1"/>
</dbReference>
<dbReference type="InterPro" id="IPR013328">
    <property type="entry name" value="6PGD_dom2"/>
</dbReference>
<protein>
    <recommendedName>
        <fullName evidence="7">NAD/NADP octopine/nopaline dehydrogenase</fullName>
    </recommendedName>
</protein>
<evidence type="ECO:0000259" key="3">
    <source>
        <dbReference type="Pfam" id="PF01210"/>
    </source>
</evidence>
<dbReference type="SUPFAM" id="SSF48179">
    <property type="entry name" value="6-phosphogluconate dehydrogenase C-terminal domain-like"/>
    <property type="match status" value="1"/>
</dbReference>
<gene>
    <name evidence="5" type="ORF">PHISCL_07503</name>
</gene>
<keyword evidence="1" id="KW-0560">Oxidoreductase</keyword>
<dbReference type="InterPro" id="IPR008927">
    <property type="entry name" value="6-PGluconate_DH-like_C_sf"/>
</dbReference>
<comment type="catalytic activity">
    <reaction evidence="2">
        <text>sn-glycerol 3-phosphate + NAD(+) = dihydroxyacetone phosphate + NADH + H(+)</text>
        <dbReference type="Rhea" id="RHEA:11092"/>
        <dbReference type="ChEBI" id="CHEBI:15378"/>
        <dbReference type="ChEBI" id="CHEBI:57540"/>
        <dbReference type="ChEBI" id="CHEBI:57597"/>
        <dbReference type="ChEBI" id="CHEBI:57642"/>
        <dbReference type="ChEBI" id="CHEBI:57945"/>
        <dbReference type="EC" id="1.1.1.8"/>
    </reaction>
</comment>
<evidence type="ECO:0008006" key="7">
    <source>
        <dbReference type="Google" id="ProtNLM"/>
    </source>
</evidence>
<accession>A0A3A2ZFP1</accession>
<dbReference type="InterPro" id="IPR011128">
    <property type="entry name" value="G3P_DH_NAD-dep_N"/>
</dbReference>
<dbReference type="GO" id="GO:0141152">
    <property type="term" value="F:glycerol-3-phosphate dehydrogenase (NAD+) activity"/>
    <property type="evidence" value="ECO:0007669"/>
    <property type="project" value="UniProtKB-EC"/>
</dbReference>
<dbReference type="InterPro" id="IPR036291">
    <property type="entry name" value="NAD(P)-bd_dom_sf"/>
</dbReference>
<dbReference type="EMBL" id="MVGC01000333">
    <property type="protein sequence ID" value="RJE20167.1"/>
    <property type="molecule type" value="Genomic_DNA"/>
</dbReference>
<comment type="caution">
    <text evidence="5">The sequence shown here is derived from an EMBL/GenBank/DDBJ whole genome shotgun (WGS) entry which is preliminary data.</text>
</comment>
<reference evidence="6" key="1">
    <citation type="submission" date="2017-02" db="EMBL/GenBank/DDBJ databases">
        <authorList>
            <person name="Tafer H."/>
            <person name="Lopandic K."/>
        </authorList>
    </citation>
    <scope>NUCLEOTIDE SEQUENCE [LARGE SCALE GENOMIC DNA]</scope>
    <source>
        <strain evidence="6">CBS 366.77</strain>
    </source>
</reference>
<dbReference type="OrthoDB" id="4394513at2759"/>
<evidence type="ECO:0000259" key="4">
    <source>
        <dbReference type="Pfam" id="PF02317"/>
    </source>
</evidence>
<dbReference type="Gene3D" id="1.10.1040.10">
    <property type="entry name" value="N-(1-d-carboxylethyl)-l-norvaline Dehydrogenase, domain 2"/>
    <property type="match status" value="1"/>
</dbReference>
<organism evidence="5 6">
    <name type="scientific">Aspergillus sclerotialis</name>
    <dbReference type="NCBI Taxonomy" id="2070753"/>
    <lineage>
        <taxon>Eukaryota</taxon>
        <taxon>Fungi</taxon>
        <taxon>Dikarya</taxon>
        <taxon>Ascomycota</taxon>
        <taxon>Pezizomycotina</taxon>
        <taxon>Eurotiomycetes</taxon>
        <taxon>Eurotiomycetidae</taxon>
        <taxon>Eurotiales</taxon>
        <taxon>Aspergillaceae</taxon>
        <taxon>Aspergillus</taxon>
        <taxon>Aspergillus subgen. Polypaecilum</taxon>
    </lineage>
</organism>
<dbReference type="SUPFAM" id="SSF51735">
    <property type="entry name" value="NAD(P)-binding Rossmann-fold domains"/>
    <property type="match status" value="1"/>
</dbReference>
<evidence type="ECO:0000256" key="2">
    <source>
        <dbReference type="ARBA" id="ARBA00048683"/>
    </source>
</evidence>
<feature type="domain" description="Glycerol-3-phosphate dehydrogenase NAD-dependent N-terminal" evidence="3">
    <location>
        <begin position="12"/>
        <end position="113"/>
    </location>
</feature>
<feature type="domain" description="Opine dehydrogenase" evidence="4">
    <location>
        <begin position="194"/>
        <end position="339"/>
    </location>
</feature>
<dbReference type="Gene3D" id="3.40.50.720">
    <property type="entry name" value="NAD(P)-binding Rossmann-like Domain"/>
    <property type="match status" value="1"/>
</dbReference>